<comment type="caution">
    <text evidence="7">The sequence shown here is derived from an EMBL/GenBank/DDBJ whole genome shotgun (WGS) entry which is preliminary data.</text>
</comment>
<evidence type="ECO:0000256" key="1">
    <source>
        <dbReference type="ARBA" id="ARBA00004141"/>
    </source>
</evidence>
<dbReference type="InterPro" id="IPR035906">
    <property type="entry name" value="MetI-like_sf"/>
</dbReference>
<comment type="similarity">
    <text evidence="5">Belongs to the binding-protein-dependent transport system permease family.</text>
</comment>
<evidence type="ECO:0000313" key="8">
    <source>
        <dbReference type="Proteomes" id="UP000050514"/>
    </source>
</evidence>
<dbReference type="Proteomes" id="UP000050514">
    <property type="component" value="Unassembled WGS sequence"/>
</dbReference>
<sequence length="573" mass="63694">MTFRQNFDPERSGLRSLQVVDWLVLIGIVVLIYVGVRLAVNAPETVGGRQISLDPSRLPLYALYSVLRMLGAYLLSVVFTLIYGRVAAYNPRAEKVMMPLLDVLQSVPILSFLPVVLLGLSAILPQNIAAELASVVLIFTSQAWNMTFAWYQSLTTIPKELREASAIFRLNSWLRFKNLELPFGMISLIWNSMMSWAGGWFFLMAAEIFTVGQRDFRLPGIGAYLHEASVQGDLTAIGYGLATLILVIVALDQLVWRPLIAWSDRFKLEMVESDNPPTSWFYSWLSNSWLFRYLGQRVFAPLNERFDQWLMRRFPVERESQPTSQWQIWVGRVFAAGVIILLGFGMMRAVTMLLALNGAEWGQIGLGVVATAVRVSLALLIALAWTIPVGVLIGTNPRFASVVQPIVQVAASVPATALFPVLLLFILQVPGGLNLAAVLLMLMGTQWYLLFNVIAGANAIPQDLKYTTALLGLKGWQRWRTLILPALFPYLITGAITASGGAWNASIVAEYVTFSGKVQQTIGIGAVISHATDQGNYPLLLAGTLVMVVVVVLINRLVWRPLYRQAEEIYRME</sequence>
<dbReference type="GO" id="GO:0055085">
    <property type="term" value="P:transmembrane transport"/>
    <property type="evidence" value="ECO:0007669"/>
    <property type="project" value="InterPro"/>
</dbReference>
<reference evidence="7 8" key="1">
    <citation type="submission" date="2015-07" db="EMBL/GenBank/DDBJ databases">
        <title>Draft genome of Bellilinea caldifistulae DSM 17877.</title>
        <authorList>
            <person name="Hemp J."/>
            <person name="Ward L.M."/>
            <person name="Pace L.A."/>
            <person name="Fischer W.W."/>
        </authorList>
    </citation>
    <scope>NUCLEOTIDE SEQUENCE [LARGE SCALE GENOMIC DNA]</scope>
    <source>
        <strain evidence="7 8">GOMI-1</strain>
    </source>
</reference>
<dbReference type="STRING" id="360411.AC812_06285"/>
<feature type="transmembrane region" description="Helical" evidence="5">
    <location>
        <begin position="20"/>
        <end position="40"/>
    </location>
</feature>
<dbReference type="Pfam" id="PF00528">
    <property type="entry name" value="BPD_transp_1"/>
    <property type="match status" value="2"/>
</dbReference>
<dbReference type="PATRIC" id="fig|360411.5.peg.1382"/>
<evidence type="ECO:0000256" key="2">
    <source>
        <dbReference type="ARBA" id="ARBA00022692"/>
    </source>
</evidence>
<feature type="transmembrane region" description="Helical" evidence="5">
    <location>
        <begin position="60"/>
        <end position="83"/>
    </location>
</feature>
<dbReference type="SUPFAM" id="SSF161098">
    <property type="entry name" value="MetI-like"/>
    <property type="match status" value="2"/>
</dbReference>
<dbReference type="PANTHER" id="PTHR42744">
    <property type="entry name" value="BINDING-PROTEIN-DEPENDENT TRANSPORT SYSTEMS INNER MEMBRANE COMPONENT"/>
    <property type="match status" value="1"/>
</dbReference>
<feature type="transmembrane region" description="Helical" evidence="5">
    <location>
        <begin position="435"/>
        <end position="460"/>
    </location>
</feature>
<proteinExistence type="inferred from homology"/>
<gene>
    <name evidence="7" type="ORF">AC812_06285</name>
</gene>
<evidence type="ECO:0000259" key="6">
    <source>
        <dbReference type="PROSITE" id="PS50928"/>
    </source>
</evidence>
<dbReference type="CDD" id="cd06261">
    <property type="entry name" value="TM_PBP2"/>
    <property type="match status" value="2"/>
</dbReference>
<keyword evidence="5" id="KW-0813">Transport</keyword>
<organism evidence="7 8">
    <name type="scientific">Bellilinea caldifistulae</name>
    <dbReference type="NCBI Taxonomy" id="360411"/>
    <lineage>
        <taxon>Bacteria</taxon>
        <taxon>Bacillati</taxon>
        <taxon>Chloroflexota</taxon>
        <taxon>Anaerolineae</taxon>
        <taxon>Anaerolineales</taxon>
        <taxon>Anaerolineaceae</taxon>
        <taxon>Bellilinea</taxon>
    </lineage>
</organism>
<feature type="transmembrane region" description="Helical" evidence="5">
    <location>
        <begin position="130"/>
        <end position="151"/>
    </location>
</feature>
<evidence type="ECO:0000256" key="4">
    <source>
        <dbReference type="ARBA" id="ARBA00023136"/>
    </source>
</evidence>
<dbReference type="InterPro" id="IPR000515">
    <property type="entry name" value="MetI-like"/>
</dbReference>
<dbReference type="EMBL" id="LGHJ01000012">
    <property type="protein sequence ID" value="KPL76462.1"/>
    <property type="molecule type" value="Genomic_DNA"/>
</dbReference>
<keyword evidence="3 5" id="KW-1133">Transmembrane helix</keyword>
<evidence type="ECO:0000256" key="5">
    <source>
        <dbReference type="RuleBase" id="RU363032"/>
    </source>
</evidence>
<feature type="transmembrane region" description="Helical" evidence="5">
    <location>
        <begin position="103"/>
        <end position="124"/>
    </location>
</feature>
<feature type="domain" description="ABC transmembrane type-1" evidence="6">
    <location>
        <begin position="62"/>
        <end position="260"/>
    </location>
</feature>
<keyword evidence="2 5" id="KW-0812">Transmembrane</keyword>
<feature type="domain" description="ABC transmembrane type-1" evidence="6">
    <location>
        <begin position="368"/>
        <end position="558"/>
    </location>
</feature>
<dbReference type="GO" id="GO:0005886">
    <property type="term" value="C:plasma membrane"/>
    <property type="evidence" value="ECO:0007669"/>
    <property type="project" value="UniProtKB-SubCell"/>
</dbReference>
<keyword evidence="8" id="KW-1185">Reference proteome</keyword>
<dbReference type="Gene3D" id="1.10.3720.10">
    <property type="entry name" value="MetI-like"/>
    <property type="match status" value="2"/>
</dbReference>
<feature type="transmembrane region" description="Helical" evidence="5">
    <location>
        <begin position="375"/>
        <end position="394"/>
    </location>
</feature>
<feature type="transmembrane region" description="Helical" evidence="5">
    <location>
        <begin position="333"/>
        <end position="355"/>
    </location>
</feature>
<feature type="transmembrane region" description="Helical" evidence="5">
    <location>
        <begin position="181"/>
        <end position="203"/>
    </location>
</feature>
<name>A0A0P6XMM2_9CHLR</name>
<dbReference type="PROSITE" id="PS50928">
    <property type="entry name" value="ABC_TM1"/>
    <property type="match status" value="2"/>
</dbReference>
<accession>A0A0P6XMM2</accession>
<protein>
    <submittedName>
        <fullName evidence="7">ABC transporter permease</fullName>
    </submittedName>
</protein>
<feature type="transmembrane region" description="Helical" evidence="5">
    <location>
        <begin position="236"/>
        <end position="256"/>
    </location>
</feature>
<dbReference type="PANTHER" id="PTHR42744:SF1">
    <property type="entry name" value="BINDING-PROTEIN-DEPENDENT TRANSPORT SYSTEMS INNER MEMBRANE COMPONENT"/>
    <property type="match status" value="1"/>
</dbReference>
<evidence type="ECO:0000256" key="3">
    <source>
        <dbReference type="ARBA" id="ARBA00022989"/>
    </source>
</evidence>
<feature type="transmembrane region" description="Helical" evidence="5">
    <location>
        <begin position="481"/>
        <end position="503"/>
    </location>
</feature>
<keyword evidence="4 5" id="KW-0472">Membrane</keyword>
<feature type="transmembrane region" description="Helical" evidence="5">
    <location>
        <begin position="406"/>
        <end position="429"/>
    </location>
</feature>
<dbReference type="AlphaFoldDB" id="A0A0P6XMM2"/>
<comment type="subcellular location">
    <subcellularLocation>
        <location evidence="5">Cell membrane</location>
        <topology evidence="5">Multi-pass membrane protein</topology>
    </subcellularLocation>
    <subcellularLocation>
        <location evidence="1">Membrane</location>
        <topology evidence="1">Multi-pass membrane protein</topology>
    </subcellularLocation>
</comment>
<feature type="transmembrane region" description="Helical" evidence="5">
    <location>
        <begin position="539"/>
        <end position="559"/>
    </location>
</feature>
<evidence type="ECO:0000313" key="7">
    <source>
        <dbReference type="EMBL" id="KPL76462.1"/>
    </source>
</evidence>